<dbReference type="RefSeq" id="WP_268781326.1">
    <property type="nucleotide sequence ID" value="NZ_JAPRAT010000042.1"/>
</dbReference>
<keyword evidence="3 10" id="KW-0479">Metal-binding</keyword>
<organism evidence="12 13">
    <name type="scientific">Natronobacillus azotifigens</name>
    <dbReference type="NCBI Taxonomy" id="472978"/>
    <lineage>
        <taxon>Bacteria</taxon>
        <taxon>Bacillati</taxon>
        <taxon>Bacillota</taxon>
        <taxon>Bacilli</taxon>
        <taxon>Bacillales</taxon>
        <taxon>Bacillaceae</taxon>
        <taxon>Natronobacillus</taxon>
    </lineage>
</organism>
<keyword evidence="7 10" id="KW-0546">Nucleotide metabolism</keyword>
<feature type="binding site" evidence="10">
    <location>
        <position position="177"/>
    </location>
    <ligand>
        <name>substrate</name>
    </ligand>
</feature>
<dbReference type="PANTHER" id="PTHR11067">
    <property type="entry name" value="INOSINE TRIPHOSPHATE PYROPHOSPHATASE/HAM1 PROTEIN"/>
    <property type="match status" value="1"/>
</dbReference>
<dbReference type="Gene3D" id="3.90.950.10">
    <property type="match status" value="1"/>
</dbReference>
<dbReference type="EMBL" id="JAPRAT010000042">
    <property type="protein sequence ID" value="MCZ0704551.1"/>
    <property type="molecule type" value="Genomic_DNA"/>
</dbReference>
<dbReference type="GO" id="GO:0000166">
    <property type="term" value="F:nucleotide binding"/>
    <property type="evidence" value="ECO:0007669"/>
    <property type="project" value="UniProtKB-KW"/>
</dbReference>
<evidence type="ECO:0000256" key="6">
    <source>
        <dbReference type="ARBA" id="ARBA00022842"/>
    </source>
</evidence>
<dbReference type="Proteomes" id="UP001084197">
    <property type="component" value="Unassembled WGS sequence"/>
</dbReference>
<evidence type="ECO:0000256" key="8">
    <source>
        <dbReference type="ARBA" id="ARBA00051875"/>
    </source>
</evidence>
<dbReference type="NCBIfam" id="NF011397">
    <property type="entry name" value="PRK14822.1"/>
    <property type="match status" value="1"/>
</dbReference>
<comment type="catalytic activity">
    <reaction evidence="8 10">
        <text>dITP + H2O = dIMP + diphosphate + H(+)</text>
        <dbReference type="Rhea" id="RHEA:28342"/>
        <dbReference type="ChEBI" id="CHEBI:15377"/>
        <dbReference type="ChEBI" id="CHEBI:15378"/>
        <dbReference type="ChEBI" id="CHEBI:33019"/>
        <dbReference type="ChEBI" id="CHEBI:61194"/>
        <dbReference type="ChEBI" id="CHEBI:61382"/>
        <dbReference type="EC" id="3.6.1.66"/>
    </reaction>
</comment>
<dbReference type="PANTHER" id="PTHR11067:SF9">
    <property type="entry name" value="INOSINE TRIPHOSPHATE PYROPHOSPHATASE"/>
    <property type="match status" value="1"/>
</dbReference>
<feature type="binding site" evidence="10">
    <location>
        <begin position="182"/>
        <end position="183"/>
    </location>
    <ligand>
        <name>substrate</name>
    </ligand>
</feature>
<feature type="binding site" evidence="10">
    <location>
        <begin position="8"/>
        <end position="13"/>
    </location>
    <ligand>
        <name>substrate</name>
    </ligand>
</feature>
<comment type="catalytic activity">
    <reaction evidence="9 10">
        <text>XTP + H2O = XMP + diphosphate + H(+)</text>
        <dbReference type="Rhea" id="RHEA:28610"/>
        <dbReference type="ChEBI" id="CHEBI:15377"/>
        <dbReference type="ChEBI" id="CHEBI:15378"/>
        <dbReference type="ChEBI" id="CHEBI:33019"/>
        <dbReference type="ChEBI" id="CHEBI:57464"/>
        <dbReference type="ChEBI" id="CHEBI:61314"/>
        <dbReference type="EC" id="3.6.1.66"/>
    </reaction>
</comment>
<accession>A0A9J6RG60</accession>
<dbReference type="Pfam" id="PF01725">
    <property type="entry name" value="Ham1p_like"/>
    <property type="match status" value="1"/>
</dbReference>
<dbReference type="NCBIfam" id="TIGR00042">
    <property type="entry name" value="RdgB/HAM1 family non-canonical purine NTP pyrophosphatase"/>
    <property type="match status" value="1"/>
</dbReference>
<keyword evidence="5 10" id="KW-0378">Hydrolase</keyword>
<dbReference type="AlphaFoldDB" id="A0A9J6RG60"/>
<evidence type="ECO:0000256" key="2">
    <source>
        <dbReference type="ARBA" id="ARBA00011738"/>
    </source>
</evidence>
<keyword evidence="4 10" id="KW-0547">Nucleotide-binding</keyword>
<comment type="caution">
    <text evidence="10">Lacks conserved residue(s) required for the propagation of feature annotation.</text>
</comment>
<evidence type="ECO:0000313" key="12">
    <source>
        <dbReference type="EMBL" id="MCZ0704551.1"/>
    </source>
</evidence>
<gene>
    <name evidence="12" type="ORF">OWO01_15170</name>
</gene>
<dbReference type="FunFam" id="3.90.950.10:FF:000001">
    <property type="entry name" value="dITP/XTP pyrophosphatase"/>
    <property type="match status" value="1"/>
</dbReference>
<feature type="binding site" evidence="10">
    <location>
        <begin position="154"/>
        <end position="157"/>
    </location>
    <ligand>
        <name>substrate</name>
    </ligand>
</feature>
<dbReference type="GO" id="GO:0046872">
    <property type="term" value="F:metal ion binding"/>
    <property type="evidence" value="ECO:0007669"/>
    <property type="project" value="UniProtKB-KW"/>
</dbReference>
<keyword evidence="6 10" id="KW-0460">Magnesium</keyword>
<name>A0A9J6RG60_9BACI</name>
<dbReference type="CDD" id="cd00515">
    <property type="entry name" value="HAM1"/>
    <property type="match status" value="1"/>
</dbReference>
<feature type="binding site" evidence="10">
    <location>
        <position position="72"/>
    </location>
    <ligand>
        <name>substrate</name>
    </ligand>
</feature>
<reference evidence="12" key="1">
    <citation type="submission" date="2022-11" db="EMBL/GenBank/DDBJ databases">
        <title>WGS of Natronobacillus azotifigens 24KS-1, an anaerobic diazotrophic haloalkaliphile from soda-rich habitats.</title>
        <authorList>
            <person name="Sorokin D.Y."/>
            <person name="Merkel A.Y."/>
        </authorList>
    </citation>
    <scope>NUCLEOTIDE SEQUENCE</scope>
    <source>
        <strain evidence="12">24KS-1</strain>
    </source>
</reference>
<sequence>MKEILIATKNKGKVTDFRALFDKYGIEVISLADLAETIADIPETGSTFEENAVIKAEAIAKMLQMPVLADDSGLEVTALNNRPGIFSARYAGEEKNDQKNLHKVLTELEGVASDDRSARFVCALAVAEPGQETFVKRGVCEGVITAQPVGTHGFGYDPIFQPIGYDKTMAQLSTKEKNSISHRGNALEKLEEWLKLR</sequence>
<dbReference type="SUPFAM" id="SSF52972">
    <property type="entry name" value="ITPase-like"/>
    <property type="match status" value="1"/>
</dbReference>
<dbReference type="GO" id="GO:0036222">
    <property type="term" value="F:XTP diphosphatase activity"/>
    <property type="evidence" value="ECO:0007669"/>
    <property type="project" value="UniProtKB-UniRule"/>
</dbReference>
<dbReference type="InterPro" id="IPR020922">
    <property type="entry name" value="dITP/XTP_pyrophosphatase"/>
</dbReference>
<protein>
    <recommendedName>
        <fullName evidence="10">dITP/XTP pyrophosphatase</fullName>
        <ecNumber evidence="10">3.6.1.66</ecNumber>
    </recommendedName>
    <alternativeName>
        <fullName evidence="10">Non-canonical purine NTP pyrophosphatase</fullName>
    </alternativeName>
    <alternativeName>
        <fullName evidence="10">Non-standard purine NTP pyrophosphatase</fullName>
    </alternativeName>
    <alternativeName>
        <fullName evidence="10">Nucleoside-triphosphate diphosphatase</fullName>
    </alternativeName>
    <alternativeName>
        <fullName evidence="10">Nucleoside-triphosphate pyrophosphatase</fullName>
        <shortName evidence="10">NTPase</shortName>
    </alternativeName>
</protein>
<dbReference type="InterPro" id="IPR029001">
    <property type="entry name" value="ITPase-like_fam"/>
</dbReference>
<comment type="similarity">
    <text evidence="1 10 11">Belongs to the HAM1 NTPase family.</text>
</comment>
<dbReference type="GO" id="GO:0005829">
    <property type="term" value="C:cytosol"/>
    <property type="evidence" value="ECO:0007669"/>
    <property type="project" value="TreeGrafter"/>
</dbReference>
<comment type="catalytic activity">
    <reaction evidence="10">
        <text>ITP + H2O = IMP + diphosphate + H(+)</text>
        <dbReference type="Rhea" id="RHEA:29399"/>
        <dbReference type="ChEBI" id="CHEBI:15377"/>
        <dbReference type="ChEBI" id="CHEBI:15378"/>
        <dbReference type="ChEBI" id="CHEBI:33019"/>
        <dbReference type="ChEBI" id="CHEBI:58053"/>
        <dbReference type="ChEBI" id="CHEBI:61402"/>
        <dbReference type="EC" id="3.6.1.66"/>
    </reaction>
</comment>
<evidence type="ECO:0000313" key="13">
    <source>
        <dbReference type="Proteomes" id="UP001084197"/>
    </source>
</evidence>
<evidence type="ECO:0000256" key="7">
    <source>
        <dbReference type="ARBA" id="ARBA00023080"/>
    </source>
</evidence>
<evidence type="ECO:0000256" key="3">
    <source>
        <dbReference type="ARBA" id="ARBA00022723"/>
    </source>
</evidence>
<evidence type="ECO:0000256" key="5">
    <source>
        <dbReference type="ARBA" id="ARBA00022801"/>
    </source>
</evidence>
<dbReference type="GO" id="GO:0017111">
    <property type="term" value="F:ribonucleoside triphosphate phosphatase activity"/>
    <property type="evidence" value="ECO:0007669"/>
    <property type="project" value="InterPro"/>
</dbReference>
<feature type="active site" description="Proton acceptor" evidence="10">
    <location>
        <position position="71"/>
    </location>
</feature>
<evidence type="ECO:0000256" key="1">
    <source>
        <dbReference type="ARBA" id="ARBA00008023"/>
    </source>
</evidence>
<evidence type="ECO:0000256" key="9">
    <source>
        <dbReference type="ARBA" id="ARBA00052017"/>
    </source>
</evidence>
<comment type="function">
    <text evidence="10">Pyrophosphatase that catalyzes the hydrolysis of nucleoside triphosphates to their monophosphate derivatives, with a high preference for the non-canonical purine nucleotides XTP (xanthosine triphosphate), dITP (deoxyinosine triphosphate) and ITP. Seems to function as a house-cleaning enzyme that removes non-canonical purine nucleotides from the nucleotide pool, thus preventing their incorporation into DNA/RNA and avoiding chromosomal lesions.</text>
</comment>
<keyword evidence="13" id="KW-1185">Reference proteome</keyword>
<evidence type="ECO:0000256" key="11">
    <source>
        <dbReference type="RuleBase" id="RU003781"/>
    </source>
</evidence>
<dbReference type="GO" id="GO:0009117">
    <property type="term" value="P:nucleotide metabolic process"/>
    <property type="evidence" value="ECO:0007669"/>
    <property type="project" value="UniProtKB-KW"/>
</dbReference>
<feature type="binding site" evidence="10">
    <location>
        <position position="71"/>
    </location>
    <ligand>
        <name>Mg(2+)</name>
        <dbReference type="ChEBI" id="CHEBI:18420"/>
    </ligand>
</feature>
<dbReference type="GO" id="GO:0036220">
    <property type="term" value="F:ITP diphosphatase activity"/>
    <property type="evidence" value="ECO:0007669"/>
    <property type="project" value="UniProtKB-UniRule"/>
</dbReference>
<comment type="subunit">
    <text evidence="2 10">Homodimer.</text>
</comment>
<comment type="caution">
    <text evidence="12">The sequence shown here is derived from an EMBL/GenBank/DDBJ whole genome shotgun (WGS) entry which is preliminary data.</text>
</comment>
<dbReference type="EC" id="3.6.1.66" evidence="10"/>
<comment type="cofactor">
    <cofactor evidence="10">
        <name>Mg(2+)</name>
        <dbReference type="ChEBI" id="CHEBI:18420"/>
    </cofactor>
    <text evidence="10">Binds 1 Mg(2+) ion per subunit.</text>
</comment>
<dbReference type="HAMAP" id="MF_01405">
    <property type="entry name" value="Non_canon_purine_NTPase"/>
    <property type="match status" value="1"/>
</dbReference>
<dbReference type="GO" id="GO:0035870">
    <property type="term" value="F:dITP diphosphatase activity"/>
    <property type="evidence" value="ECO:0007669"/>
    <property type="project" value="UniProtKB-UniRule"/>
</dbReference>
<proteinExistence type="inferred from homology"/>
<dbReference type="InterPro" id="IPR002637">
    <property type="entry name" value="RdgB/HAM1"/>
</dbReference>
<evidence type="ECO:0000256" key="4">
    <source>
        <dbReference type="ARBA" id="ARBA00022741"/>
    </source>
</evidence>
<evidence type="ECO:0000256" key="10">
    <source>
        <dbReference type="HAMAP-Rule" id="MF_01405"/>
    </source>
</evidence>
<dbReference type="GO" id="GO:0009146">
    <property type="term" value="P:purine nucleoside triphosphate catabolic process"/>
    <property type="evidence" value="ECO:0007669"/>
    <property type="project" value="UniProtKB-UniRule"/>
</dbReference>